<keyword evidence="7 10" id="KW-1133">Transmembrane helix</keyword>
<evidence type="ECO:0000256" key="9">
    <source>
        <dbReference type="ARBA" id="ARBA00093617"/>
    </source>
</evidence>
<name>A0A3A9ASH8_9FIRM</name>
<dbReference type="GO" id="GO:0005886">
    <property type="term" value="C:plasma membrane"/>
    <property type="evidence" value="ECO:0007669"/>
    <property type="project" value="UniProtKB-SubCell"/>
</dbReference>
<evidence type="ECO:0000259" key="12">
    <source>
        <dbReference type="Pfam" id="PF16192"/>
    </source>
</evidence>
<feature type="transmembrane region" description="Helical" evidence="10">
    <location>
        <begin position="384"/>
        <end position="408"/>
    </location>
</feature>
<feature type="transmembrane region" description="Helical" evidence="10">
    <location>
        <begin position="554"/>
        <end position="573"/>
    </location>
</feature>
<dbReference type="PANTHER" id="PTHR10050:SF53">
    <property type="entry name" value="CHROMOSOME UNDETERMINED SCAFFOLD_67, WHOLE GENOME SHOTGUN SEQUENCE"/>
    <property type="match status" value="1"/>
</dbReference>
<feature type="domain" description="ArnT-like N-terminal" evidence="11">
    <location>
        <begin position="196"/>
        <end position="405"/>
    </location>
</feature>
<evidence type="ECO:0000256" key="4">
    <source>
        <dbReference type="ARBA" id="ARBA00022676"/>
    </source>
</evidence>
<comment type="similarity">
    <text evidence="3 10">Belongs to the glycosyltransferase 39 family.</text>
</comment>
<feature type="transmembrane region" description="Helical" evidence="10">
    <location>
        <begin position="242"/>
        <end position="263"/>
    </location>
</feature>
<keyword evidence="4 10" id="KW-0328">Glycosyltransferase</keyword>
<sequence length="596" mass="67962">MNRISQSVKRFLAMRTGLLSKDSHAAQAGPHTDLGAKLLSQKDYLCMFILIYLFTLLAFYRLGNNYAPSSGYTADTKNRDIVLDFGDYLDIGSISIFLGNLNTRHFSISAFNEVTGAWEICNGDTTAESVFSWNKIDVNYRLRYLGIVSTDDTAVLNEMVVQSTDGTILTPVNTAEYPALFDEQYMFPDAKTYLDSTMFDEVYHGRTAYEFIHGITAYETTHPHLGKILIALGILVFGMNPFGWRFMSVVFGILLIPLMYLFAKRLFKSTFIASATTSLLVFDCMHFTLSRIATIDIFAAFFILMMYYYIYRYFTEDVLYRGQEASRTDLFPPGNVAIPLAISGIGMAFGVATKWTGVYAGLGLAVLFFWYTITHFPKKQFLRLFGFCCVFFVAIPLIVYVLCFIPVVDGGEYSGLIDKALKGTISMFDYHANLEAEHYYSSPFYEWPVIWMPLLDANDAISASKVSAVSCMGNPAIWWIGIPCVLYVFFRWIFRKDKKAGFLCIAYLAQYIPWMPISRITFIYHYFPAILFVILMMGYAMLHIKEHFTWGKKAITVYLLAAVLCFFLFYPVVSGFPIDIEYGLRLRLLKEWILVL</sequence>
<organism evidence="13 14">
    <name type="scientific">Parablautia intestinalis</name>
    <dbReference type="NCBI Taxonomy" id="2320100"/>
    <lineage>
        <taxon>Bacteria</taxon>
        <taxon>Bacillati</taxon>
        <taxon>Bacillota</taxon>
        <taxon>Clostridia</taxon>
        <taxon>Lachnospirales</taxon>
        <taxon>Lachnospiraceae</taxon>
        <taxon>Parablautia</taxon>
    </lineage>
</organism>
<feature type="transmembrane region" description="Helical" evidence="10">
    <location>
        <begin position="335"/>
        <end position="352"/>
    </location>
</feature>
<evidence type="ECO:0000256" key="1">
    <source>
        <dbReference type="ARBA" id="ARBA00004127"/>
    </source>
</evidence>
<evidence type="ECO:0000313" key="14">
    <source>
        <dbReference type="Proteomes" id="UP000280696"/>
    </source>
</evidence>
<dbReference type="AlphaFoldDB" id="A0A3A9ASH8"/>
<keyword evidence="10" id="KW-1003">Cell membrane</keyword>
<evidence type="ECO:0000256" key="10">
    <source>
        <dbReference type="RuleBase" id="RU367007"/>
    </source>
</evidence>
<evidence type="ECO:0000256" key="7">
    <source>
        <dbReference type="ARBA" id="ARBA00022989"/>
    </source>
</evidence>
<dbReference type="RefSeq" id="WP_120471174.1">
    <property type="nucleotide sequence ID" value="NZ_RAYQ01000016.1"/>
</dbReference>
<feature type="transmembrane region" description="Helical" evidence="10">
    <location>
        <begin position="358"/>
        <end position="377"/>
    </location>
</feature>
<comment type="pathway">
    <text evidence="2 10">Protein modification; protein glycosylation.</text>
</comment>
<keyword evidence="6 10" id="KW-0812">Transmembrane</keyword>
<dbReference type="EMBL" id="RAYQ01000016">
    <property type="protein sequence ID" value="RKI90196.1"/>
    <property type="molecule type" value="Genomic_DNA"/>
</dbReference>
<feature type="transmembrane region" description="Helical" evidence="10">
    <location>
        <begin position="476"/>
        <end position="493"/>
    </location>
</feature>
<comment type="subcellular location">
    <subcellularLocation>
        <location evidence="10">Cell membrane</location>
    </subcellularLocation>
    <subcellularLocation>
        <location evidence="1">Endomembrane system</location>
        <topology evidence="1">Multi-pass membrane protein</topology>
    </subcellularLocation>
</comment>
<feature type="transmembrane region" description="Helical" evidence="10">
    <location>
        <begin position="270"/>
        <end position="289"/>
    </location>
</feature>
<feature type="transmembrane region" description="Helical" evidence="10">
    <location>
        <begin position="523"/>
        <end position="542"/>
    </location>
</feature>
<dbReference type="UniPathway" id="UPA00378"/>
<dbReference type="Pfam" id="PF16192">
    <property type="entry name" value="PMT_4TMC"/>
    <property type="match status" value="1"/>
</dbReference>
<evidence type="ECO:0000256" key="2">
    <source>
        <dbReference type="ARBA" id="ARBA00004922"/>
    </source>
</evidence>
<comment type="function">
    <text evidence="10">Protein O-mannosyltransferase that catalyzes the transfer of a single mannose residue from a polyprenol phospho-mannosyl lipidic donor to the hydroxyl group of selected serine and threonine residues in acceptor proteins.</text>
</comment>
<evidence type="ECO:0000256" key="5">
    <source>
        <dbReference type="ARBA" id="ARBA00022679"/>
    </source>
</evidence>
<dbReference type="InterPro" id="IPR032421">
    <property type="entry name" value="PMT_4TMC"/>
</dbReference>
<dbReference type="OrthoDB" id="9776737at2"/>
<feature type="transmembrane region" description="Helical" evidence="10">
    <location>
        <begin position="295"/>
        <end position="314"/>
    </location>
</feature>
<gene>
    <name evidence="13" type="ORF">D7V94_15160</name>
</gene>
<dbReference type="InterPro" id="IPR003342">
    <property type="entry name" value="ArnT-like_N"/>
</dbReference>
<evidence type="ECO:0000259" key="11">
    <source>
        <dbReference type="Pfam" id="PF02366"/>
    </source>
</evidence>
<accession>A0A3A9ASH8</accession>
<evidence type="ECO:0000313" key="13">
    <source>
        <dbReference type="EMBL" id="RKI90196.1"/>
    </source>
</evidence>
<dbReference type="EC" id="2.4.1.-" evidence="10"/>
<comment type="caution">
    <text evidence="13">The sequence shown here is derived from an EMBL/GenBank/DDBJ whole genome shotgun (WGS) entry which is preliminary data.</text>
</comment>
<dbReference type="Pfam" id="PF02366">
    <property type="entry name" value="PMT"/>
    <property type="match status" value="1"/>
</dbReference>
<dbReference type="GO" id="GO:0004169">
    <property type="term" value="F:dolichyl-phosphate-mannose-protein mannosyltransferase activity"/>
    <property type="evidence" value="ECO:0007669"/>
    <property type="project" value="UniProtKB-UniRule"/>
</dbReference>
<evidence type="ECO:0000256" key="8">
    <source>
        <dbReference type="ARBA" id="ARBA00023136"/>
    </source>
</evidence>
<feature type="domain" description="Protein O-mannosyl-transferase C-terminal four TM" evidence="12">
    <location>
        <begin position="424"/>
        <end position="592"/>
    </location>
</feature>
<feature type="transmembrane region" description="Helical" evidence="10">
    <location>
        <begin position="44"/>
        <end position="62"/>
    </location>
</feature>
<keyword evidence="14" id="KW-1185">Reference proteome</keyword>
<reference evidence="13 14" key="1">
    <citation type="submission" date="2018-09" db="EMBL/GenBank/DDBJ databases">
        <title>Murine metabolic-syndrome-specific gut microbial biobank.</title>
        <authorList>
            <person name="Liu C."/>
        </authorList>
    </citation>
    <scope>NUCLEOTIDE SEQUENCE [LARGE SCALE GENOMIC DNA]</scope>
    <source>
        <strain evidence="13 14">0.1xD8-82</strain>
    </source>
</reference>
<proteinExistence type="inferred from homology"/>
<evidence type="ECO:0000256" key="6">
    <source>
        <dbReference type="ARBA" id="ARBA00022692"/>
    </source>
</evidence>
<dbReference type="GO" id="GO:0012505">
    <property type="term" value="C:endomembrane system"/>
    <property type="evidence" value="ECO:0007669"/>
    <property type="project" value="UniProtKB-SubCell"/>
</dbReference>
<evidence type="ECO:0000256" key="3">
    <source>
        <dbReference type="ARBA" id="ARBA00007222"/>
    </source>
</evidence>
<dbReference type="PANTHER" id="PTHR10050">
    <property type="entry name" value="DOLICHYL-PHOSPHATE-MANNOSE--PROTEIN MANNOSYLTRANSFERASE"/>
    <property type="match status" value="1"/>
</dbReference>
<keyword evidence="8 10" id="KW-0472">Membrane</keyword>
<keyword evidence="5 10" id="KW-0808">Transferase</keyword>
<protein>
    <recommendedName>
        <fullName evidence="9 10">Polyprenol-phosphate-mannose--protein mannosyltransferase</fullName>
        <ecNumber evidence="10">2.4.1.-</ecNumber>
    </recommendedName>
</protein>
<dbReference type="InterPro" id="IPR027005">
    <property type="entry name" value="PMT-like"/>
</dbReference>
<dbReference type="Proteomes" id="UP000280696">
    <property type="component" value="Unassembled WGS sequence"/>
</dbReference>